<organism evidence="2 3">
    <name type="scientific">Mycena rosella</name>
    <name type="common">Pink bonnet</name>
    <name type="synonym">Agaricus rosellus</name>
    <dbReference type="NCBI Taxonomy" id="1033263"/>
    <lineage>
        <taxon>Eukaryota</taxon>
        <taxon>Fungi</taxon>
        <taxon>Dikarya</taxon>
        <taxon>Basidiomycota</taxon>
        <taxon>Agaricomycotina</taxon>
        <taxon>Agaricomycetes</taxon>
        <taxon>Agaricomycetidae</taxon>
        <taxon>Agaricales</taxon>
        <taxon>Marasmiineae</taxon>
        <taxon>Mycenaceae</taxon>
        <taxon>Mycena</taxon>
    </lineage>
</organism>
<gene>
    <name evidence="2" type="ORF">B0H17DRAFT_1132064</name>
</gene>
<keyword evidence="3" id="KW-1185">Reference proteome</keyword>
<sequence length="120" mass="13240">MSRDSENVQTERGASAVEVPEAVGKLLPPFLLSMVFSLFLKMSRPGPPTFAGEISTCRGTYTRIESATKTRFFFYNTSPEQAEEHGRRLMDSANGTVYGGEVTTAGHIRRQGSETSTDYH</sequence>
<evidence type="ECO:0000256" key="1">
    <source>
        <dbReference type="SAM" id="MobiDB-lite"/>
    </source>
</evidence>
<evidence type="ECO:0000313" key="3">
    <source>
        <dbReference type="Proteomes" id="UP001221757"/>
    </source>
</evidence>
<name>A0AAD7DLX3_MYCRO</name>
<feature type="region of interest" description="Disordered" evidence="1">
    <location>
        <begin position="101"/>
        <end position="120"/>
    </location>
</feature>
<reference evidence="2" key="1">
    <citation type="submission" date="2023-03" db="EMBL/GenBank/DDBJ databases">
        <title>Massive genome expansion in bonnet fungi (Mycena s.s.) driven by repeated elements and novel gene families across ecological guilds.</title>
        <authorList>
            <consortium name="Lawrence Berkeley National Laboratory"/>
            <person name="Harder C.B."/>
            <person name="Miyauchi S."/>
            <person name="Viragh M."/>
            <person name="Kuo A."/>
            <person name="Thoen E."/>
            <person name="Andreopoulos B."/>
            <person name="Lu D."/>
            <person name="Skrede I."/>
            <person name="Drula E."/>
            <person name="Henrissat B."/>
            <person name="Morin E."/>
            <person name="Kohler A."/>
            <person name="Barry K."/>
            <person name="LaButti K."/>
            <person name="Morin E."/>
            <person name="Salamov A."/>
            <person name="Lipzen A."/>
            <person name="Mereny Z."/>
            <person name="Hegedus B."/>
            <person name="Baldrian P."/>
            <person name="Stursova M."/>
            <person name="Weitz H."/>
            <person name="Taylor A."/>
            <person name="Grigoriev I.V."/>
            <person name="Nagy L.G."/>
            <person name="Martin F."/>
            <person name="Kauserud H."/>
        </authorList>
    </citation>
    <scope>NUCLEOTIDE SEQUENCE</scope>
    <source>
        <strain evidence="2">CBHHK067</strain>
    </source>
</reference>
<proteinExistence type="predicted"/>
<accession>A0AAD7DLX3</accession>
<dbReference type="EMBL" id="JARKIE010000042">
    <property type="protein sequence ID" value="KAJ7694441.1"/>
    <property type="molecule type" value="Genomic_DNA"/>
</dbReference>
<protein>
    <submittedName>
        <fullName evidence="2">Uncharacterized protein</fullName>
    </submittedName>
</protein>
<evidence type="ECO:0000313" key="2">
    <source>
        <dbReference type="EMBL" id="KAJ7694441.1"/>
    </source>
</evidence>
<dbReference type="AlphaFoldDB" id="A0AAD7DLX3"/>
<dbReference type="Proteomes" id="UP001221757">
    <property type="component" value="Unassembled WGS sequence"/>
</dbReference>
<comment type="caution">
    <text evidence="2">The sequence shown here is derived from an EMBL/GenBank/DDBJ whole genome shotgun (WGS) entry which is preliminary data.</text>
</comment>